<keyword evidence="1" id="KW-0812">Transmembrane</keyword>
<keyword evidence="1" id="KW-1133">Transmembrane helix</keyword>
<feature type="transmembrane region" description="Helical" evidence="1">
    <location>
        <begin position="106"/>
        <end position="130"/>
    </location>
</feature>
<feature type="domain" description="Chlorhexidine efflux transporter" evidence="2">
    <location>
        <begin position="73"/>
        <end position="135"/>
    </location>
</feature>
<comment type="caution">
    <text evidence="3">The sequence shown here is derived from an EMBL/GenBank/DDBJ whole genome shotgun (WGS) entry which is preliminary data.</text>
</comment>
<organism evidence="3 4">
    <name type="scientific">Aliiroseovarius salicola</name>
    <dbReference type="NCBI Taxonomy" id="3009082"/>
    <lineage>
        <taxon>Bacteria</taxon>
        <taxon>Pseudomonadati</taxon>
        <taxon>Pseudomonadota</taxon>
        <taxon>Alphaproteobacteria</taxon>
        <taxon>Rhodobacterales</taxon>
        <taxon>Paracoccaceae</taxon>
        <taxon>Aliiroseovarius</taxon>
    </lineage>
</organism>
<reference evidence="3 4" key="1">
    <citation type="submission" date="2023-01" db="EMBL/GenBank/DDBJ databases">
        <authorList>
            <person name="Yoon J.-W."/>
        </authorList>
    </citation>
    <scope>NUCLEOTIDE SEQUENCE [LARGE SCALE GENOMIC DNA]</scope>
    <source>
        <strain evidence="3 4">KMU-50</strain>
    </source>
</reference>
<feature type="domain" description="Chlorhexidine efflux transporter" evidence="2">
    <location>
        <begin position="5"/>
        <end position="66"/>
    </location>
</feature>
<keyword evidence="4" id="KW-1185">Reference proteome</keyword>
<protein>
    <submittedName>
        <fullName evidence="3">PACE efflux transporter</fullName>
    </submittedName>
</protein>
<accession>A0ABT4W447</accession>
<dbReference type="RefSeq" id="WP_271055001.1">
    <property type="nucleotide sequence ID" value="NZ_JAQIIO010000009.1"/>
</dbReference>
<evidence type="ECO:0000259" key="2">
    <source>
        <dbReference type="Pfam" id="PF05232"/>
    </source>
</evidence>
<keyword evidence="1" id="KW-0472">Membrane</keyword>
<proteinExistence type="predicted"/>
<evidence type="ECO:0000256" key="1">
    <source>
        <dbReference type="SAM" id="Phobius"/>
    </source>
</evidence>
<sequence length="149" mass="16994">MPIKMTFKERLLHTTLFEAIALATFVPLSVWITGHQPHLMLGLSVTMSVIAMLWNLAYNWGFDHAFGFDRLSRGLTLRLVHSLLFEVGLVTVSLPLLMVLLDLGFWAALMFDIAAVIYFLIYAVIFNWSFDVLRDRWLQHRAARGAAEA</sequence>
<dbReference type="InterPro" id="IPR007896">
    <property type="entry name" value="BTP_bacteria"/>
</dbReference>
<dbReference type="InterPro" id="IPR058208">
    <property type="entry name" value="PACE"/>
</dbReference>
<gene>
    <name evidence="3" type="ORF">O2N63_14490</name>
</gene>
<dbReference type="Proteomes" id="UP001528040">
    <property type="component" value="Unassembled WGS sequence"/>
</dbReference>
<feature type="transmembrane region" description="Helical" evidence="1">
    <location>
        <begin position="12"/>
        <end position="32"/>
    </location>
</feature>
<dbReference type="NCBIfam" id="NF033664">
    <property type="entry name" value="PACE_transport"/>
    <property type="match status" value="1"/>
</dbReference>
<dbReference type="Pfam" id="PF05232">
    <property type="entry name" value="BTP"/>
    <property type="match status" value="2"/>
</dbReference>
<evidence type="ECO:0000313" key="4">
    <source>
        <dbReference type="Proteomes" id="UP001528040"/>
    </source>
</evidence>
<name>A0ABT4W447_9RHOB</name>
<evidence type="ECO:0000313" key="3">
    <source>
        <dbReference type="EMBL" id="MDA5095293.1"/>
    </source>
</evidence>
<feature type="transmembrane region" description="Helical" evidence="1">
    <location>
        <begin position="38"/>
        <end position="58"/>
    </location>
</feature>
<dbReference type="EMBL" id="JAQIIO010000009">
    <property type="protein sequence ID" value="MDA5095293.1"/>
    <property type="molecule type" value="Genomic_DNA"/>
</dbReference>
<feature type="transmembrane region" description="Helical" evidence="1">
    <location>
        <begin position="79"/>
        <end position="100"/>
    </location>
</feature>